<protein>
    <submittedName>
        <fullName evidence="1">Uncharacterized protein</fullName>
    </submittedName>
</protein>
<sequence>MINISVLVVWLKTVLLTEYAAAAAMAFVISGGFYYAASLSGVGVPTGSVAVEHKLPDMKIGVYRPFAPTRPVDFSEENSAHYCVTPDFEKCATTGPEVGSIVRWCLTEDNLSCQRSGANRR</sequence>
<evidence type="ECO:0000313" key="1">
    <source>
        <dbReference type="EMBL" id="KAA5610784.1"/>
    </source>
</evidence>
<keyword evidence="2" id="KW-1185">Reference proteome</keyword>
<name>A0A5M6IR68_9PROT</name>
<organism evidence="1 2">
    <name type="scientific">Rhodovastum atsumiense</name>
    <dbReference type="NCBI Taxonomy" id="504468"/>
    <lineage>
        <taxon>Bacteria</taxon>
        <taxon>Pseudomonadati</taxon>
        <taxon>Pseudomonadota</taxon>
        <taxon>Alphaproteobacteria</taxon>
        <taxon>Acetobacterales</taxon>
        <taxon>Acetobacteraceae</taxon>
        <taxon>Rhodovastum</taxon>
    </lineage>
</organism>
<comment type="caution">
    <text evidence="1">The sequence shown here is derived from an EMBL/GenBank/DDBJ whole genome shotgun (WGS) entry which is preliminary data.</text>
</comment>
<gene>
    <name evidence="1" type="ORF">F1189_17830</name>
</gene>
<dbReference type="AlphaFoldDB" id="A0A5M6IR68"/>
<dbReference type="Proteomes" id="UP000325255">
    <property type="component" value="Unassembled WGS sequence"/>
</dbReference>
<evidence type="ECO:0000313" key="2">
    <source>
        <dbReference type="Proteomes" id="UP000325255"/>
    </source>
</evidence>
<accession>A0A5M6IR68</accession>
<dbReference type="RefSeq" id="WP_150042220.1">
    <property type="nucleotide sequence ID" value="NZ_OW485601.1"/>
</dbReference>
<proteinExistence type="predicted"/>
<reference evidence="1 2" key="1">
    <citation type="submission" date="2019-09" db="EMBL/GenBank/DDBJ databases">
        <title>Genome sequence of Rhodovastum atsumiense, a diverse member of the Acetobacteraceae family of non-sulfur purple photosynthetic bacteria.</title>
        <authorList>
            <person name="Meyer T."/>
            <person name="Kyndt J."/>
        </authorList>
    </citation>
    <scope>NUCLEOTIDE SEQUENCE [LARGE SCALE GENOMIC DNA]</scope>
    <source>
        <strain evidence="1 2">DSM 21279</strain>
    </source>
</reference>
<dbReference type="EMBL" id="VWPK01000028">
    <property type="protein sequence ID" value="KAA5610784.1"/>
    <property type="molecule type" value="Genomic_DNA"/>
</dbReference>